<gene>
    <name evidence="2" type="ORF">KSW38_17620</name>
</gene>
<dbReference type="Pfam" id="PF12680">
    <property type="entry name" value="SnoaL_2"/>
    <property type="match status" value="1"/>
</dbReference>
<dbReference type="InterPro" id="IPR037401">
    <property type="entry name" value="SnoaL-like"/>
</dbReference>
<comment type="caution">
    <text evidence="2">The sequence shown here is derived from an EMBL/GenBank/DDBJ whole genome shotgun (WGS) entry which is preliminary data.</text>
</comment>
<keyword evidence="3" id="KW-1185">Reference proteome</keyword>
<accession>A0ABS6I9R4</accession>
<sequence length="130" mass="15212">MTDVNSWMSQYIRAWTSNEPDDIRALFTEDAIYHDRPNTESPWNGHEEIVKSWSDAGDKPDDWTFEWTLLGQDGDTAFVQAVTTYLNGEPTYDNLWVIRFAEDGRAREFTEWYMARKESTPDTTTEEMAQ</sequence>
<organism evidence="2 3">
    <name type="scientific">Paenarthrobacter aromaticivorans</name>
    <dbReference type="NCBI Taxonomy" id="2849150"/>
    <lineage>
        <taxon>Bacteria</taxon>
        <taxon>Bacillati</taxon>
        <taxon>Actinomycetota</taxon>
        <taxon>Actinomycetes</taxon>
        <taxon>Micrococcales</taxon>
        <taxon>Micrococcaceae</taxon>
        <taxon>Paenarthrobacter</taxon>
    </lineage>
</organism>
<dbReference type="RefSeq" id="WP_216926237.1">
    <property type="nucleotide sequence ID" value="NZ_JAHOPC010000012.1"/>
</dbReference>
<evidence type="ECO:0000313" key="3">
    <source>
        <dbReference type="Proteomes" id="UP000824166"/>
    </source>
</evidence>
<reference evidence="2 3" key="1">
    <citation type="submission" date="2021-06" db="EMBL/GenBank/DDBJ databases">
        <authorList>
            <person name="Jeong J.W."/>
        </authorList>
    </citation>
    <scope>NUCLEOTIDE SEQUENCE [LARGE SCALE GENOMIC DNA]</scope>
    <source>
        <strain evidence="2 3">MMS21-TAE1-1</strain>
    </source>
</reference>
<evidence type="ECO:0000259" key="1">
    <source>
        <dbReference type="Pfam" id="PF12680"/>
    </source>
</evidence>
<feature type="domain" description="SnoaL-like" evidence="1">
    <location>
        <begin position="10"/>
        <end position="108"/>
    </location>
</feature>
<proteinExistence type="predicted"/>
<name>A0ABS6I9R4_9MICC</name>
<evidence type="ECO:0000313" key="2">
    <source>
        <dbReference type="EMBL" id="MBU8868112.1"/>
    </source>
</evidence>
<protein>
    <submittedName>
        <fullName evidence="2">Nuclear transport factor 2 family protein</fullName>
    </submittedName>
</protein>
<dbReference type="Proteomes" id="UP000824166">
    <property type="component" value="Unassembled WGS sequence"/>
</dbReference>
<dbReference type="EMBL" id="JAHOPC010000012">
    <property type="protein sequence ID" value="MBU8868112.1"/>
    <property type="molecule type" value="Genomic_DNA"/>
</dbReference>